<dbReference type="InterPro" id="IPR013094">
    <property type="entry name" value="AB_hydrolase_3"/>
</dbReference>
<evidence type="ECO:0000256" key="1">
    <source>
        <dbReference type="ARBA" id="ARBA00022801"/>
    </source>
</evidence>
<keyword evidence="1 3" id="KW-0378">Hydrolase</keyword>
<organism evidence="3 4">
    <name type="scientific">Gymnopilus junonius</name>
    <name type="common">Spectacular rustgill mushroom</name>
    <name type="synonym">Gymnopilus spectabilis subsp. junonius</name>
    <dbReference type="NCBI Taxonomy" id="109634"/>
    <lineage>
        <taxon>Eukaryota</taxon>
        <taxon>Fungi</taxon>
        <taxon>Dikarya</taxon>
        <taxon>Basidiomycota</taxon>
        <taxon>Agaricomycotina</taxon>
        <taxon>Agaricomycetes</taxon>
        <taxon>Agaricomycetidae</taxon>
        <taxon>Agaricales</taxon>
        <taxon>Agaricineae</taxon>
        <taxon>Hymenogastraceae</taxon>
        <taxon>Gymnopilus</taxon>
    </lineage>
</organism>
<protein>
    <submittedName>
        <fullName evidence="3">Alpha/Beta hydrolase protein</fullName>
    </submittedName>
</protein>
<proteinExistence type="predicted"/>
<sequence length="287" mass="32317">MLTWSLLGFISIPSQRHKTWRRVLADTAFRWMLITQRISFIGTLIGPSAGTYASWCKKNSMEPCVENIEGGTQLFWIGDKRPEKLILYLHGGGFSLPIGYYSIRFWRYIQRELQASGCGVSIAILNYDLVPKAQFPVPLAQTVASVHHLLSNGIRPENIQLTGDSAGGNLVLQLLLHMLHPQKGIRVLSPGIRFRGAYLMSPWMYLTPRDGVRSYIENAGKDVVPSKEKYAEFGAKVLSGIMDREDLQYIDASHMPQGWYENIGSVIDRLLNCNVRLPARFTGSFVI</sequence>
<evidence type="ECO:0000313" key="3">
    <source>
        <dbReference type="EMBL" id="KAF8900461.1"/>
    </source>
</evidence>
<accession>A0A9P5NMR3</accession>
<comment type="caution">
    <text evidence="3">The sequence shown here is derived from an EMBL/GenBank/DDBJ whole genome shotgun (WGS) entry which is preliminary data.</text>
</comment>
<gene>
    <name evidence="3" type="ORF">CPB84DRAFT_1730369</name>
</gene>
<keyword evidence="4" id="KW-1185">Reference proteome</keyword>
<dbReference type="PANTHER" id="PTHR48081">
    <property type="entry name" value="AB HYDROLASE SUPERFAMILY PROTEIN C4A8.06C"/>
    <property type="match status" value="1"/>
</dbReference>
<dbReference type="Proteomes" id="UP000724874">
    <property type="component" value="Unassembled WGS sequence"/>
</dbReference>
<dbReference type="Pfam" id="PF07859">
    <property type="entry name" value="Abhydrolase_3"/>
    <property type="match status" value="1"/>
</dbReference>
<dbReference type="EMBL" id="JADNYJ010000047">
    <property type="protein sequence ID" value="KAF8900461.1"/>
    <property type="molecule type" value="Genomic_DNA"/>
</dbReference>
<evidence type="ECO:0000259" key="2">
    <source>
        <dbReference type="Pfam" id="PF07859"/>
    </source>
</evidence>
<dbReference type="PANTHER" id="PTHR48081:SF31">
    <property type="entry name" value="STERYL ACETYL HYDROLASE MUG81-RELATED"/>
    <property type="match status" value="1"/>
</dbReference>
<dbReference type="SUPFAM" id="SSF53474">
    <property type="entry name" value="alpha/beta-Hydrolases"/>
    <property type="match status" value="1"/>
</dbReference>
<dbReference type="InterPro" id="IPR029058">
    <property type="entry name" value="AB_hydrolase_fold"/>
</dbReference>
<dbReference type="AlphaFoldDB" id="A0A9P5NMR3"/>
<reference evidence="3" key="1">
    <citation type="submission" date="2020-11" db="EMBL/GenBank/DDBJ databases">
        <authorList>
            <consortium name="DOE Joint Genome Institute"/>
            <person name="Ahrendt S."/>
            <person name="Riley R."/>
            <person name="Andreopoulos W."/>
            <person name="LaButti K."/>
            <person name="Pangilinan J."/>
            <person name="Ruiz-duenas F.J."/>
            <person name="Barrasa J.M."/>
            <person name="Sanchez-Garcia M."/>
            <person name="Camarero S."/>
            <person name="Miyauchi S."/>
            <person name="Serrano A."/>
            <person name="Linde D."/>
            <person name="Babiker R."/>
            <person name="Drula E."/>
            <person name="Ayuso-Fernandez I."/>
            <person name="Pacheco R."/>
            <person name="Padilla G."/>
            <person name="Ferreira P."/>
            <person name="Barriuso J."/>
            <person name="Kellner H."/>
            <person name="Castanera R."/>
            <person name="Alfaro M."/>
            <person name="Ramirez L."/>
            <person name="Pisabarro A.G."/>
            <person name="Kuo A."/>
            <person name="Tritt A."/>
            <person name="Lipzen A."/>
            <person name="He G."/>
            <person name="Yan M."/>
            <person name="Ng V."/>
            <person name="Cullen D."/>
            <person name="Martin F."/>
            <person name="Rosso M.-N."/>
            <person name="Henrissat B."/>
            <person name="Hibbett D."/>
            <person name="Martinez A.T."/>
            <person name="Grigoriev I.V."/>
        </authorList>
    </citation>
    <scope>NUCLEOTIDE SEQUENCE</scope>
    <source>
        <strain evidence="3">AH 44721</strain>
    </source>
</reference>
<name>A0A9P5NMR3_GYMJU</name>
<dbReference type="Gene3D" id="3.40.50.1820">
    <property type="entry name" value="alpha/beta hydrolase"/>
    <property type="match status" value="1"/>
</dbReference>
<feature type="domain" description="Alpha/beta hydrolase fold-3" evidence="2">
    <location>
        <begin position="86"/>
        <end position="239"/>
    </location>
</feature>
<dbReference type="InterPro" id="IPR050300">
    <property type="entry name" value="GDXG_lipolytic_enzyme"/>
</dbReference>
<dbReference type="OrthoDB" id="2152029at2759"/>
<dbReference type="GO" id="GO:0016787">
    <property type="term" value="F:hydrolase activity"/>
    <property type="evidence" value="ECO:0007669"/>
    <property type="project" value="UniProtKB-KW"/>
</dbReference>
<evidence type="ECO:0000313" key="4">
    <source>
        <dbReference type="Proteomes" id="UP000724874"/>
    </source>
</evidence>